<name>A0A9X9JQV1_9CAUD</name>
<sequence length="98" mass="11109">MSSKAAILLCNSYRRKIAWGGVDLDQDAALQETINSVYSMRKPEERADLYARLIEGGFTKNKGITSRRLIATTHIRSWDIARARGKIPKPEVKKEFSL</sequence>
<evidence type="ECO:0000313" key="2">
    <source>
        <dbReference type="Proteomes" id="UP001164550"/>
    </source>
</evidence>
<accession>A0A9X9JQV1</accession>
<keyword evidence="2" id="KW-1185">Reference proteome</keyword>
<organism evidence="1 2">
    <name type="scientific">Xanthomonas phage vB_Xar_IVIA-DoCa7</name>
    <dbReference type="NCBI Taxonomy" id="2975534"/>
    <lineage>
        <taxon>Viruses</taxon>
        <taxon>Duplodnaviria</taxon>
        <taxon>Heunggongvirae</taxon>
        <taxon>Uroviricota</taxon>
        <taxon>Caudoviricetes</taxon>
        <taxon>Autographivirales</taxon>
        <taxon>Autonotataviridae</taxon>
        <taxon>Paternavirus</taxon>
        <taxon>Paternavirus doca7</taxon>
    </lineage>
</organism>
<dbReference type="Proteomes" id="UP001164550">
    <property type="component" value="Segment"/>
</dbReference>
<dbReference type="EMBL" id="ON932081">
    <property type="protein sequence ID" value="UYA98861.1"/>
    <property type="molecule type" value="Genomic_DNA"/>
</dbReference>
<proteinExistence type="predicted"/>
<gene>
    <name evidence="1" type="ORF">IVIADoCa7_35</name>
</gene>
<evidence type="ECO:0000313" key="1">
    <source>
        <dbReference type="EMBL" id="UYA98861.1"/>
    </source>
</evidence>
<reference evidence="1" key="1">
    <citation type="submission" date="2022-07" db="EMBL/GenBank/DDBJ databases">
        <title>Comparative analysis of new lytic phages for the biological control of phytopathogenic Xanthomonas spp.</title>
        <authorList>
            <person name="Domingo-Calap M.L."/>
            <person name="Bernabeu-Gimeno M."/>
            <person name="Aure C.M."/>
            <person name="Marco-Noales E."/>
            <person name="Domingo-Calap P."/>
        </authorList>
    </citation>
    <scope>NUCLEOTIDE SEQUENCE</scope>
</reference>
<protein>
    <submittedName>
        <fullName evidence="1">Uncharacterized protein</fullName>
    </submittedName>
</protein>